<name>A0A3A4K751_9NOCA</name>
<protein>
    <submittedName>
        <fullName evidence="1">Uncharacterized protein</fullName>
    </submittedName>
</protein>
<evidence type="ECO:0000313" key="2">
    <source>
        <dbReference type="Proteomes" id="UP000266677"/>
    </source>
</evidence>
<evidence type="ECO:0000313" key="1">
    <source>
        <dbReference type="EMBL" id="RJO67966.1"/>
    </source>
</evidence>
<proteinExistence type="predicted"/>
<gene>
    <name evidence="1" type="ORF">D5S18_34255</name>
</gene>
<sequence length="215" mass="23804">MSTDDADGFKRIRSPGEFFRKVVRFDAVSDLIELATHPTPDAIFSTNITVLHDRGNLMNWQITTRSRNDNHHTGMRGITHDITDVIPPAISPLETLGLTSTPDPNAPAAALLAFPSTSPTPVIANWIGKVPTWIDWQREGDTNLIHPDNWPDLTRTAVLLQAALPDSETTTPARIRAHTPTGWQPVTITSRRYPGEVGDRLHIIRIEKATLKETG</sequence>
<accession>A0A3A4K751</accession>
<organism evidence="1 2">
    <name type="scientific">Nocardia panacis</name>
    <dbReference type="NCBI Taxonomy" id="2340916"/>
    <lineage>
        <taxon>Bacteria</taxon>
        <taxon>Bacillati</taxon>
        <taxon>Actinomycetota</taxon>
        <taxon>Actinomycetes</taxon>
        <taxon>Mycobacteriales</taxon>
        <taxon>Nocardiaceae</taxon>
        <taxon>Nocardia</taxon>
    </lineage>
</organism>
<dbReference type="EMBL" id="QZFU01000056">
    <property type="protein sequence ID" value="RJO67966.1"/>
    <property type="molecule type" value="Genomic_DNA"/>
</dbReference>
<reference evidence="1 2" key="1">
    <citation type="submission" date="2018-09" db="EMBL/GenBank/DDBJ databases">
        <title>YIM PH21274 draft genome.</title>
        <authorList>
            <person name="Miao C."/>
        </authorList>
    </citation>
    <scope>NUCLEOTIDE SEQUENCE [LARGE SCALE GENOMIC DNA]</scope>
    <source>
        <strain evidence="1 2">YIM PH 21724</strain>
    </source>
</reference>
<comment type="caution">
    <text evidence="1">The sequence shown here is derived from an EMBL/GenBank/DDBJ whole genome shotgun (WGS) entry which is preliminary data.</text>
</comment>
<dbReference type="RefSeq" id="WP_120045326.1">
    <property type="nucleotide sequence ID" value="NZ_QZFU01000056.1"/>
</dbReference>
<keyword evidence="2" id="KW-1185">Reference proteome</keyword>
<dbReference type="AlphaFoldDB" id="A0A3A4K751"/>
<dbReference type="Proteomes" id="UP000266677">
    <property type="component" value="Unassembled WGS sequence"/>
</dbReference>